<keyword evidence="3" id="KW-0012">Acyltransferase</keyword>
<dbReference type="AlphaFoldDB" id="A0AAV6WCX7"/>
<organism evidence="4 5">
    <name type="scientific">Buddleja alternifolia</name>
    <dbReference type="NCBI Taxonomy" id="168488"/>
    <lineage>
        <taxon>Eukaryota</taxon>
        <taxon>Viridiplantae</taxon>
        <taxon>Streptophyta</taxon>
        <taxon>Embryophyta</taxon>
        <taxon>Tracheophyta</taxon>
        <taxon>Spermatophyta</taxon>
        <taxon>Magnoliopsida</taxon>
        <taxon>eudicotyledons</taxon>
        <taxon>Gunneridae</taxon>
        <taxon>Pentapetalae</taxon>
        <taxon>asterids</taxon>
        <taxon>lamiids</taxon>
        <taxon>Lamiales</taxon>
        <taxon>Scrophulariaceae</taxon>
        <taxon>Buddlejeae</taxon>
        <taxon>Buddleja</taxon>
    </lineage>
</organism>
<comment type="caution">
    <text evidence="4">The sequence shown here is derived from an EMBL/GenBank/DDBJ whole genome shotgun (WGS) entry which is preliminary data.</text>
</comment>
<evidence type="ECO:0000313" key="5">
    <source>
        <dbReference type="Proteomes" id="UP000826271"/>
    </source>
</evidence>
<sequence>MVSSAEIVSEMMMIKPSSPTPLHLRQHKLSFLDQLAPPIYIHIILYYQLETPHHKYCSVETMSSEQLKRSLADALTIYYPLAGRLRDMNSWVDCNDQGAEYFEARFNDAQLSDIIQNPYTTQEYVPAVPRGCCDIPLAVQVNFFGCGGTAIGVCMSHKLADATSLVMFINAWAAACRGDLKTNLKIKNGGEGRAAAAKGGAAASDVWERQMTALAAGDTAGKLAIARRSNPLAIDFGAWMRENAKGFF</sequence>
<dbReference type="GO" id="GO:0016746">
    <property type="term" value="F:acyltransferase activity"/>
    <property type="evidence" value="ECO:0007669"/>
    <property type="project" value="UniProtKB-KW"/>
</dbReference>
<accession>A0AAV6WCX7</accession>
<dbReference type="Proteomes" id="UP000826271">
    <property type="component" value="Unassembled WGS sequence"/>
</dbReference>
<comment type="similarity">
    <text evidence="1">Belongs to the plant acyltransferase family.</text>
</comment>
<protein>
    <submittedName>
        <fullName evidence="4">Uncharacterized protein</fullName>
    </submittedName>
</protein>
<proteinExistence type="inferred from homology"/>
<evidence type="ECO:0000256" key="3">
    <source>
        <dbReference type="ARBA" id="ARBA00023315"/>
    </source>
</evidence>
<evidence type="ECO:0000256" key="2">
    <source>
        <dbReference type="ARBA" id="ARBA00022679"/>
    </source>
</evidence>
<evidence type="ECO:0000313" key="4">
    <source>
        <dbReference type="EMBL" id="KAG8364795.1"/>
    </source>
</evidence>
<keyword evidence="5" id="KW-1185">Reference proteome</keyword>
<evidence type="ECO:0000256" key="1">
    <source>
        <dbReference type="ARBA" id="ARBA00009861"/>
    </source>
</evidence>
<name>A0AAV6WCX7_9LAMI</name>
<dbReference type="Pfam" id="PF02458">
    <property type="entry name" value="Transferase"/>
    <property type="match status" value="1"/>
</dbReference>
<dbReference type="EMBL" id="WHWC01000018">
    <property type="protein sequence ID" value="KAG8364795.1"/>
    <property type="molecule type" value="Genomic_DNA"/>
</dbReference>
<gene>
    <name evidence="4" type="ORF">BUALT_Bualt18G0035900</name>
</gene>
<dbReference type="Gene3D" id="3.30.559.10">
    <property type="entry name" value="Chloramphenicol acetyltransferase-like domain"/>
    <property type="match status" value="1"/>
</dbReference>
<dbReference type="PANTHER" id="PTHR31623:SF110">
    <property type="entry name" value="VINORINE SYNTHASE-LIKE"/>
    <property type="match status" value="1"/>
</dbReference>
<reference evidence="4" key="1">
    <citation type="submission" date="2019-10" db="EMBL/GenBank/DDBJ databases">
        <authorList>
            <person name="Zhang R."/>
            <person name="Pan Y."/>
            <person name="Wang J."/>
            <person name="Ma R."/>
            <person name="Yu S."/>
        </authorList>
    </citation>
    <scope>NUCLEOTIDE SEQUENCE</scope>
    <source>
        <strain evidence="4">LA-IB0</strain>
        <tissue evidence="4">Leaf</tissue>
    </source>
</reference>
<keyword evidence="2" id="KW-0808">Transferase</keyword>
<dbReference type="PANTHER" id="PTHR31623">
    <property type="entry name" value="F21J9.9"/>
    <property type="match status" value="1"/>
</dbReference>
<dbReference type="InterPro" id="IPR023213">
    <property type="entry name" value="CAT-like_dom_sf"/>
</dbReference>